<dbReference type="KEGG" id="kmn:HW532_21785"/>
<evidence type="ECO:0000313" key="10">
    <source>
        <dbReference type="Proteomes" id="UP000593594"/>
    </source>
</evidence>
<dbReference type="InterPro" id="IPR036097">
    <property type="entry name" value="HisK_dim/P_sf"/>
</dbReference>
<dbReference type="RefSeq" id="WP_213162467.1">
    <property type="nucleotide sequence ID" value="NZ_CP058214.1"/>
</dbReference>
<evidence type="ECO:0000313" key="9">
    <source>
        <dbReference type="EMBL" id="QPC45094.1"/>
    </source>
</evidence>
<dbReference type="PROSITE" id="PS50110">
    <property type="entry name" value="RESPONSE_REGULATORY"/>
    <property type="match status" value="1"/>
</dbReference>
<dbReference type="Gene3D" id="1.10.287.130">
    <property type="match status" value="1"/>
</dbReference>
<dbReference type="SMART" id="SM00388">
    <property type="entry name" value="HisKA"/>
    <property type="match status" value="1"/>
</dbReference>
<dbReference type="SMART" id="SM00448">
    <property type="entry name" value="REC"/>
    <property type="match status" value="1"/>
</dbReference>
<feature type="transmembrane region" description="Helical" evidence="5">
    <location>
        <begin position="25"/>
        <end position="45"/>
    </location>
</feature>
<keyword evidence="5" id="KW-0812">Transmembrane</keyword>
<dbReference type="SMART" id="SM00387">
    <property type="entry name" value="HATPase_c"/>
    <property type="match status" value="1"/>
</dbReference>
<dbReference type="PANTHER" id="PTHR43065:SF42">
    <property type="entry name" value="TWO-COMPONENT SENSOR PPRA"/>
    <property type="match status" value="1"/>
</dbReference>
<feature type="domain" description="Response regulatory" evidence="7">
    <location>
        <begin position="727"/>
        <end position="843"/>
    </location>
</feature>
<evidence type="ECO:0000259" key="7">
    <source>
        <dbReference type="PROSITE" id="PS50110"/>
    </source>
</evidence>
<dbReference type="GO" id="GO:0000155">
    <property type="term" value="F:phosphorelay sensor kinase activity"/>
    <property type="evidence" value="ECO:0007669"/>
    <property type="project" value="InterPro"/>
</dbReference>
<organism evidence="9 10">
    <name type="scientific">Kaustia mangrovi</name>
    <dbReference type="NCBI Taxonomy" id="2593653"/>
    <lineage>
        <taxon>Bacteria</taxon>
        <taxon>Pseudomonadati</taxon>
        <taxon>Pseudomonadota</taxon>
        <taxon>Alphaproteobacteria</taxon>
        <taxon>Hyphomicrobiales</taxon>
        <taxon>Parvibaculaceae</taxon>
        <taxon>Kaustia</taxon>
    </lineage>
</organism>
<evidence type="ECO:0000256" key="5">
    <source>
        <dbReference type="SAM" id="Phobius"/>
    </source>
</evidence>
<dbReference type="Pfam" id="PF13188">
    <property type="entry name" value="PAS_8"/>
    <property type="match status" value="2"/>
</dbReference>
<dbReference type="PRINTS" id="PR00344">
    <property type="entry name" value="BCTRLSENSOR"/>
</dbReference>
<keyword evidence="10" id="KW-1185">Reference proteome</keyword>
<dbReference type="InterPro" id="IPR005467">
    <property type="entry name" value="His_kinase_dom"/>
</dbReference>
<keyword evidence="3 4" id="KW-0597">Phosphoprotein</keyword>
<evidence type="ECO:0000256" key="2">
    <source>
        <dbReference type="ARBA" id="ARBA00012438"/>
    </source>
</evidence>
<dbReference type="Proteomes" id="UP000593594">
    <property type="component" value="Chromosome"/>
</dbReference>
<dbReference type="SUPFAM" id="SSF47384">
    <property type="entry name" value="Homodimeric domain of signal transducing histidine kinase"/>
    <property type="match status" value="1"/>
</dbReference>
<dbReference type="InterPro" id="IPR004358">
    <property type="entry name" value="Sig_transdc_His_kin-like_C"/>
</dbReference>
<dbReference type="EC" id="2.7.13.3" evidence="2"/>
<keyword evidence="5" id="KW-1133">Transmembrane helix</keyword>
<sequence length="845" mass="91424">MTDTRVKQERGQTVPLNDRSHGRQWLAILLALLLAVASAGAAYRFHGAAPLWALIALGIVSFLGLMAIFGTMAGLVHFGRASRRQQFFEALFDAVPEACVVTDRRGRVLYCNRRYRALVERAGLARLVGVESLYAGYPEISDRIYRLAQAARDGEGASEEFRLSAGSAAAGAYPDKSAWVRISVDCAVRDGGGGPVTLWRVADATDERARQEEAFEHLQFIINYLDHAPAGFFSADADGNIEYINATLAEWLGVDLAETTGGALNLKDIVADTGEQILAGAVPGPGGIAIESFDLDLKTRDGRIVPARIVHRLDFDEEGRQKPSRSLVLDMRPEAEGGMASEPTEIRLSRLVNSAPIGIAEVDEDGCIANANAAFTKVMGKKAARGAGLADLVGEEERGAIAQAVDAARDGRVPAPVDANLAGEEGRTAQLFFSRAEDAAGGAARVVVYAVDTTAHRSLEMQFAQSQKMQAIGQLAGGIAHDFNNVLTAIIGFSDLLLAKHRPTDPSFKDMMNIKQNANRAANLVRQLLAFSRQQTLRPEVLSLTDVLSDLGNLLGRLLGEKIELQITHGRDLWPVKADVNQFEQVIINLAVNARDAMPEGGTLTVRTANASVDKTKTPKPDVMPPGDYVLCEVSDTGTGMPREVLEKIYEPFFSTKDIGKGTGLGLSTVYGIVKQTGGFIFCDSEVGRGTTFRIYLPRHIQSEEKAPEDRADKRDARRADLTGKGTVLLVEDEEAVRAFAVRALAQRGYTVLEAERGDAAIELAAEHEDAIDLLISDVSMPEMDGPTLLKELRKRGMTAKVIFISGYAEDSFRKNLEDTEDFAFLPKPFTLKQLAAAVKDAMEG</sequence>
<dbReference type="NCBIfam" id="NF046020">
    <property type="entry name" value="HisKinCckABruc"/>
    <property type="match status" value="1"/>
</dbReference>
<feature type="modified residue" description="4-aspartylphosphate" evidence="4">
    <location>
        <position position="778"/>
    </location>
</feature>
<dbReference type="InterPro" id="IPR000014">
    <property type="entry name" value="PAS"/>
</dbReference>
<dbReference type="Pfam" id="PF00072">
    <property type="entry name" value="Response_reg"/>
    <property type="match status" value="1"/>
</dbReference>
<dbReference type="Gene3D" id="3.30.450.20">
    <property type="entry name" value="PAS domain"/>
    <property type="match status" value="3"/>
</dbReference>
<name>A0A7S8C898_9HYPH</name>
<dbReference type="InterPro" id="IPR011006">
    <property type="entry name" value="CheY-like_superfamily"/>
</dbReference>
<dbReference type="Gene3D" id="3.40.50.2300">
    <property type="match status" value="1"/>
</dbReference>
<dbReference type="InterPro" id="IPR003661">
    <property type="entry name" value="HisK_dim/P_dom"/>
</dbReference>
<gene>
    <name evidence="9" type="ORF">HW532_21785</name>
</gene>
<dbReference type="AlphaFoldDB" id="A0A7S8C898"/>
<dbReference type="Gene3D" id="3.30.565.10">
    <property type="entry name" value="Histidine kinase-like ATPase, C-terminal domain"/>
    <property type="match status" value="1"/>
</dbReference>
<dbReference type="FunFam" id="1.10.287.130:FF:000037">
    <property type="entry name" value="Hybrid sensor histidine kinase/response regulator"/>
    <property type="match status" value="1"/>
</dbReference>
<evidence type="ECO:0000259" key="6">
    <source>
        <dbReference type="PROSITE" id="PS50109"/>
    </source>
</evidence>
<dbReference type="PROSITE" id="PS50112">
    <property type="entry name" value="PAS"/>
    <property type="match status" value="2"/>
</dbReference>
<dbReference type="EMBL" id="CP058214">
    <property type="protein sequence ID" value="QPC45094.1"/>
    <property type="molecule type" value="Genomic_DNA"/>
</dbReference>
<dbReference type="PROSITE" id="PS50109">
    <property type="entry name" value="HIS_KIN"/>
    <property type="match status" value="1"/>
</dbReference>
<feature type="domain" description="PAS" evidence="8">
    <location>
        <begin position="344"/>
        <end position="380"/>
    </location>
</feature>
<dbReference type="PANTHER" id="PTHR43065">
    <property type="entry name" value="SENSOR HISTIDINE KINASE"/>
    <property type="match status" value="1"/>
</dbReference>
<dbReference type="SUPFAM" id="SSF55874">
    <property type="entry name" value="ATPase domain of HSP90 chaperone/DNA topoisomerase II/histidine kinase"/>
    <property type="match status" value="1"/>
</dbReference>
<evidence type="ECO:0000256" key="3">
    <source>
        <dbReference type="ARBA" id="ARBA00022553"/>
    </source>
</evidence>
<proteinExistence type="predicted"/>
<dbReference type="InterPro" id="IPR036890">
    <property type="entry name" value="HATPase_C_sf"/>
</dbReference>
<evidence type="ECO:0000256" key="4">
    <source>
        <dbReference type="PROSITE-ProRule" id="PRU00169"/>
    </source>
</evidence>
<dbReference type="Pfam" id="PF08448">
    <property type="entry name" value="PAS_4"/>
    <property type="match status" value="1"/>
</dbReference>
<reference evidence="9 10" key="1">
    <citation type="submission" date="2020-06" db="EMBL/GenBank/DDBJ databases">
        <title>Genome sequence of 2 isolates from Red Sea Mangroves.</title>
        <authorList>
            <person name="Sefrji F."/>
            <person name="Michoud G."/>
            <person name="Merlino G."/>
            <person name="Daffonchio D."/>
        </authorList>
    </citation>
    <scope>NUCLEOTIDE SEQUENCE [LARGE SCALE GENOMIC DNA]</scope>
    <source>
        <strain evidence="9 10">R1DC25</strain>
    </source>
</reference>
<dbReference type="InterPro" id="IPR003594">
    <property type="entry name" value="HATPase_dom"/>
</dbReference>
<dbReference type="Pfam" id="PF02518">
    <property type="entry name" value="HATPase_c"/>
    <property type="match status" value="1"/>
</dbReference>
<dbReference type="SUPFAM" id="SSF52172">
    <property type="entry name" value="CheY-like"/>
    <property type="match status" value="1"/>
</dbReference>
<dbReference type="CDD" id="cd00130">
    <property type="entry name" value="PAS"/>
    <property type="match status" value="2"/>
</dbReference>
<accession>A0A7S8C898</accession>
<keyword evidence="5" id="KW-0472">Membrane</keyword>
<feature type="domain" description="Histidine kinase" evidence="6">
    <location>
        <begin position="478"/>
        <end position="701"/>
    </location>
</feature>
<dbReference type="InterPro" id="IPR001789">
    <property type="entry name" value="Sig_transdc_resp-reg_receiver"/>
</dbReference>
<dbReference type="InterPro" id="IPR013656">
    <property type="entry name" value="PAS_4"/>
</dbReference>
<dbReference type="Pfam" id="PF00512">
    <property type="entry name" value="HisKA"/>
    <property type="match status" value="1"/>
</dbReference>
<feature type="domain" description="PAS" evidence="8">
    <location>
        <begin position="217"/>
        <end position="270"/>
    </location>
</feature>
<dbReference type="SUPFAM" id="SSF55785">
    <property type="entry name" value="PYP-like sensor domain (PAS domain)"/>
    <property type="match status" value="3"/>
</dbReference>
<dbReference type="CDD" id="cd00082">
    <property type="entry name" value="HisKA"/>
    <property type="match status" value="1"/>
</dbReference>
<dbReference type="InterPro" id="IPR035965">
    <property type="entry name" value="PAS-like_dom_sf"/>
</dbReference>
<evidence type="ECO:0000256" key="1">
    <source>
        <dbReference type="ARBA" id="ARBA00000085"/>
    </source>
</evidence>
<feature type="transmembrane region" description="Helical" evidence="5">
    <location>
        <begin position="51"/>
        <end position="76"/>
    </location>
</feature>
<protein>
    <recommendedName>
        <fullName evidence="2">histidine kinase</fullName>
        <ecNumber evidence="2">2.7.13.3</ecNumber>
    </recommendedName>
</protein>
<comment type="catalytic activity">
    <reaction evidence="1">
        <text>ATP + protein L-histidine = ADP + protein N-phospho-L-histidine.</text>
        <dbReference type="EC" id="2.7.13.3"/>
    </reaction>
</comment>
<evidence type="ECO:0000259" key="8">
    <source>
        <dbReference type="PROSITE" id="PS50112"/>
    </source>
</evidence>
<dbReference type="SMART" id="SM00091">
    <property type="entry name" value="PAS"/>
    <property type="match status" value="3"/>
</dbReference>